<dbReference type="AlphaFoldDB" id="A0AAF3FTI7"/>
<dbReference type="GO" id="GO:0015929">
    <property type="term" value="F:hexosaminidase activity"/>
    <property type="evidence" value="ECO:0007669"/>
    <property type="project" value="InterPro"/>
</dbReference>
<protein>
    <submittedName>
        <fullName evidence="3">Beta-N-acetylhexosaminidase</fullName>
    </submittedName>
</protein>
<dbReference type="PANTHER" id="PTHR21040">
    <property type="entry name" value="BCDNA.GH04120"/>
    <property type="match status" value="1"/>
</dbReference>
<feature type="region of interest" description="Disordered" evidence="1">
    <location>
        <begin position="43"/>
        <end position="107"/>
    </location>
</feature>
<evidence type="ECO:0000256" key="1">
    <source>
        <dbReference type="SAM" id="MobiDB-lite"/>
    </source>
</evidence>
<organism evidence="2 3">
    <name type="scientific">Mesorhabditis belari</name>
    <dbReference type="NCBI Taxonomy" id="2138241"/>
    <lineage>
        <taxon>Eukaryota</taxon>
        <taxon>Metazoa</taxon>
        <taxon>Ecdysozoa</taxon>
        <taxon>Nematoda</taxon>
        <taxon>Chromadorea</taxon>
        <taxon>Rhabditida</taxon>
        <taxon>Rhabditina</taxon>
        <taxon>Rhabditomorpha</taxon>
        <taxon>Rhabditoidea</taxon>
        <taxon>Rhabditidae</taxon>
        <taxon>Mesorhabditinae</taxon>
        <taxon>Mesorhabditis</taxon>
    </lineage>
</organism>
<reference evidence="3" key="1">
    <citation type="submission" date="2024-02" db="UniProtKB">
        <authorList>
            <consortium name="WormBaseParasite"/>
        </authorList>
    </citation>
    <scope>IDENTIFICATION</scope>
</reference>
<keyword evidence="2" id="KW-1185">Reference proteome</keyword>
<dbReference type="PANTHER" id="PTHR21040:SF4">
    <property type="entry name" value="BETA-N-ACETYLHEXOSAMINIDASE"/>
    <property type="match status" value="1"/>
</dbReference>
<dbReference type="CDD" id="cd06565">
    <property type="entry name" value="GH20_GcnA-like"/>
    <property type="match status" value="1"/>
</dbReference>
<proteinExistence type="predicted"/>
<dbReference type="InterPro" id="IPR017853">
    <property type="entry name" value="GH"/>
</dbReference>
<name>A0AAF3FTI7_9BILA</name>
<sequence length="622" mass="71766">MVWLLRQFRRRGISAMCKMFGVALVIITLLQITSSAPQRDELNKKPLQFSDSVKRKENQRILPENNQKEEDFDDARQPQQPLQPQEQQPRKPPAVNQNAPNDFGGQNLGALEDILHKKVPTGENNRKGQFYEQIFVHFDLKGAPPKVPYFLQLLELVQKAGATGVMIEWEDMFPYTGRLQTAVNTDAYSMDDVHAILSKAHSLGLIIVPLVQTFAHLEWILKLEEFRKYRTVDEFPQVLCLADKEGVDLVKDTLDQVIAVHKQYGIPYFHIGCDEAFLFGACKEDLEWMKQKGPDGSKELLALLHMKDIANYVKGKVGQETTVLVWHDMLKNFPPQIIQKAEVKDLIEPVVWDYSEGIVTMNEWSFQTLADSFPAVWASSAYKGANFPSAKYIDIRHYEMNNRAWIEIVKSNKQRFKRGFKGIIITGWQRYDHMAGLCEILPMGTPSMILQIETALSAPNKEDQAGIRRRAGHKLNCTGDNYYVAGLEPINTQCNFTGFGAYYAFQNGVRKAITYMESEMDKHHPTIGWLNDYARKHDMTQNWYLRDITQFVQMQLGQLQQAERQLRNQLNPLFFENTVEEFVFETIGPHIDKLTKMVADAERLRKLRVWPKRHFPIKKDEL</sequence>
<dbReference type="Proteomes" id="UP000887575">
    <property type="component" value="Unassembled WGS sequence"/>
</dbReference>
<dbReference type="Gene3D" id="3.20.20.80">
    <property type="entry name" value="Glycosidases"/>
    <property type="match status" value="1"/>
</dbReference>
<dbReference type="WBParaSite" id="MBELARI_LOCUS9522">
    <property type="protein sequence ID" value="MBELARI_LOCUS9522"/>
    <property type="gene ID" value="MBELARI_LOCUS9522"/>
</dbReference>
<dbReference type="InterPro" id="IPR038901">
    <property type="entry name" value="HEXDC-like"/>
</dbReference>
<feature type="compositionally biased region" description="Low complexity" evidence="1">
    <location>
        <begin position="77"/>
        <end position="87"/>
    </location>
</feature>
<evidence type="ECO:0000313" key="2">
    <source>
        <dbReference type="Proteomes" id="UP000887575"/>
    </source>
</evidence>
<evidence type="ECO:0000313" key="3">
    <source>
        <dbReference type="WBParaSite" id="MBELARI_LOCUS9522"/>
    </source>
</evidence>
<dbReference type="SUPFAM" id="SSF51445">
    <property type="entry name" value="(Trans)glycosidases"/>
    <property type="match status" value="1"/>
</dbReference>
<accession>A0AAF3FTI7</accession>